<comment type="caution">
    <text evidence="2">The sequence shown here is derived from an EMBL/GenBank/DDBJ whole genome shotgun (WGS) entry which is preliminary data.</text>
</comment>
<reference evidence="2 3" key="1">
    <citation type="submission" date="2013-11" db="EMBL/GenBank/DDBJ databases">
        <title>The Genome Sequence of Phytophthora parasitica CJ01A1.</title>
        <authorList>
            <consortium name="The Broad Institute Genomics Platform"/>
            <person name="Russ C."/>
            <person name="Tyler B."/>
            <person name="Panabieres F."/>
            <person name="Shan W."/>
            <person name="Tripathy S."/>
            <person name="Grunwald N."/>
            <person name="Machado M."/>
            <person name="Johnson C.S."/>
            <person name="Walker B."/>
            <person name="Young S.K."/>
            <person name="Zeng Q."/>
            <person name="Gargeya S."/>
            <person name="Fitzgerald M."/>
            <person name="Haas B."/>
            <person name="Abouelleil A."/>
            <person name="Allen A.W."/>
            <person name="Alvarado L."/>
            <person name="Arachchi H.M."/>
            <person name="Berlin A.M."/>
            <person name="Chapman S.B."/>
            <person name="Gainer-Dewar J."/>
            <person name="Goldberg J."/>
            <person name="Griggs A."/>
            <person name="Gujja S."/>
            <person name="Hansen M."/>
            <person name="Howarth C."/>
            <person name="Imamovic A."/>
            <person name="Ireland A."/>
            <person name="Larimer J."/>
            <person name="McCowan C."/>
            <person name="Murphy C."/>
            <person name="Pearson M."/>
            <person name="Poon T.W."/>
            <person name="Priest M."/>
            <person name="Roberts A."/>
            <person name="Saif S."/>
            <person name="Shea T."/>
            <person name="Sisk P."/>
            <person name="Sykes S."/>
            <person name="Wortman J."/>
            <person name="Nusbaum C."/>
            <person name="Birren B."/>
        </authorList>
    </citation>
    <scope>NUCLEOTIDE SEQUENCE [LARGE SCALE GENOMIC DNA]</scope>
    <source>
        <strain evidence="2 3">CJ01A1</strain>
    </source>
</reference>
<name>W2WN45_PHYNI</name>
<feature type="signal peptide" evidence="1">
    <location>
        <begin position="1"/>
        <end position="20"/>
    </location>
</feature>
<feature type="chain" id="PRO_5004828917" description="Cystatin domain-containing protein" evidence="1">
    <location>
        <begin position="21"/>
        <end position="144"/>
    </location>
</feature>
<sequence length="144" mass="16287">MVFLRSILTLLAGTVLVVTSTPLNMLPGASKLKDVIFKVLYQSFKGASFCLKNVDSIETQVVVGTAYHFHVSGCYKRLKQLRAIHVQNLLLAYWNHKHGTFNYNYSSQPDAWPGSRRVFTCRWIKTSADSRGYWLKIGDAVMAL</sequence>
<protein>
    <recommendedName>
        <fullName evidence="4">Cystatin domain-containing protein</fullName>
    </recommendedName>
</protein>
<evidence type="ECO:0000313" key="3">
    <source>
        <dbReference type="Proteomes" id="UP000018958"/>
    </source>
</evidence>
<evidence type="ECO:0000313" key="2">
    <source>
        <dbReference type="EMBL" id="ETP11009.1"/>
    </source>
</evidence>
<proteinExistence type="predicted"/>
<keyword evidence="1" id="KW-0732">Signal</keyword>
<dbReference type="EMBL" id="ANIX01002667">
    <property type="protein sequence ID" value="ETP11009.1"/>
    <property type="molecule type" value="Genomic_DNA"/>
</dbReference>
<dbReference type="AlphaFoldDB" id="W2WN45"/>
<accession>W2WN45</accession>
<organism evidence="2 3">
    <name type="scientific">Phytophthora nicotianae CJ01A1</name>
    <dbReference type="NCBI Taxonomy" id="1317063"/>
    <lineage>
        <taxon>Eukaryota</taxon>
        <taxon>Sar</taxon>
        <taxon>Stramenopiles</taxon>
        <taxon>Oomycota</taxon>
        <taxon>Peronosporomycetes</taxon>
        <taxon>Peronosporales</taxon>
        <taxon>Peronosporaceae</taxon>
        <taxon>Phytophthora</taxon>
    </lineage>
</organism>
<gene>
    <name evidence="2" type="ORF">F441_13453</name>
</gene>
<evidence type="ECO:0008006" key="4">
    <source>
        <dbReference type="Google" id="ProtNLM"/>
    </source>
</evidence>
<dbReference type="Proteomes" id="UP000018958">
    <property type="component" value="Unassembled WGS sequence"/>
</dbReference>
<evidence type="ECO:0000256" key="1">
    <source>
        <dbReference type="SAM" id="SignalP"/>
    </source>
</evidence>